<feature type="chain" id="PRO_5006588450" evidence="2">
    <location>
        <begin position="25"/>
        <end position="341"/>
    </location>
</feature>
<keyword evidence="4" id="KW-1185">Reference proteome</keyword>
<dbReference type="EMBL" id="CP012900">
    <property type="protein sequence ID" value="ALJ28665.1"/>
    <property type="molecule type" value="Genomic_DNA"/>
</dbReference>
<dbReference type="Pfam" id="PF20329">
    <property type="entry name" value="DUF6624"/>
    <property type="match status" value="1"/>
</dbReference>
<evidence type="ECO:0000313" key="3">
    <source>
        <dbReference type="EMBL" id="ALJ28665.1"/>
    </source>
</evidence>
<evidence type="ECO:0000256" key="1">
    <source>
        <dbReference type="SAM" id="MobiDB-lite"/>
    </source>
</evidence>
<dbReference type="Proteomes" id="UP000061010">
    <property type="component" value="Chromosome"/>
</dbReference>
<name>A0A0S1B0Z5_9GAMM</name>
<organism evidence="3 4">
    <name type="scientific">Stenotrophomonas acidaminiphila</name>
    <dbReference type="NCBI Taxonomy" id="128780"/>
    <lineage>
        <taxon>Bacteria</taxon>
        <taxon>Pseudomonadati</taxon>
        <taxon>Pseudomonadota</taxon>
        <taxon>Gammaproteobacteria</taxon>
        <taxon>Lysobacterales</taxon>
        <taxon>Lysobacteraceae</taxon>
        <taxon>Stenotrophomonas</taxon>
    </lineage>
</organism>
<protein>
    <submittedName>
        <fullName evidence="3">Uncharacterized protein</fullName>
    </submittedName>
</protein>
<dbReference type="AlphaFoldDB" id="A0A0S1B0Z5"/>
<reference evidence="3 4" key="1">
    <citation type="journal article" date="2015" name="Genome Announc.">
        <title>Complete Genome Sequencing of Stenotrophomonas acidaminiphila ZAC14D2_NAIMI4_2, a Multidrug-Resistant Strain Isolated from Sediments of a Polluted River in Mexico, Uncovers New Antibiotic Resistance Genes and a Novel Class-II Lasso Peptide Biosynthesis Gene Cluster.</title>
        <authorList>
            <person name="Vinuesa P."/>
            <person name="Ochoa-Sanchez L.E."/>
        </authorList>
    </citation>
    <scope>NUCLEOTIDE SEQUENCE [LARGE SCALE GENOMIC DNA]</scope>
    <source>
        <strain evidence="3 4">ZAC14D2_NAIMI4_2</strain>
    </source>
</reference>
<feature type="signal peptide" evidence="2">
    <location>
        <begin position="1"/>
        <end position="24"/>
    </location>
</feature>
<keyword evidence="2" id="KW-0732">Signal</keyword>
<sequence precursor="true">MRAKKKYLTLNAAIGIVTSFLANGSPVTTGGHSASVFESMMSEDNKASCIDFDGRTNGIRFELSGVNDETVRNLFSRIDIDVSAIGFATLADEMSRRSGEAEEYGSLPEASGKNTVKSGRDSTETDMAINEARNDIGLVSIEVERQVYRDFVHLGLDPVADLVDARSIYECHLSNPQSSAKRDLRERISASNAARSAWQKDGFSTDSASFLDAKTQDANGSEWVRKFLREQSYRNGAGLGRRDLHDIFLLVQHSGDLQLMIEALPWAANWMIEGKVSGSNYALMVDRIAIFKGMEQVYGTQGRGNDGCVTPEKMRDPAKVDVRRSLMRMRSLKEYYRALNS</sequence>
<gene>
    <name evidence="3" type="ORF">AOT14_22950</name>
</gene>
<feature type="region of interest" description="Disordered" evidence="1">
    <location>
        <begin position="99"/>
        <end position="121"/>
    </location>
</feature>
<dbReference type="PATRIC" id="fig|128780.6.peg.2311"/>
<evidence type="ECO:0000256" key="2">
    <source>
        <dbReference type="SAM" id="SignalP"/>
    </source>
</evidence>
<accession>A0A0S1B0Z5</accession>
<proteinExistence type="predicted"/>
<evidence type="ECO:0000313" key="4">
    <source>
        <dbReference type="Proteomes" id="UP000061010"/>
    </source>
</evidence>
<dbReference type="InterPro" id="IPR046732">
    <property type="entry name" value="DUF6624"/>
</dbReference>
<dbReference type="KEGG" id="sacz:AOT14_22950"/>